<dbReference type="EMBL" id="JADWYR010000002">
    <property type="protein sequence ID" value="MBG9378020.1"/>
    <property type="molecule type" value="Genomic_DNA"/>
</dbReference>
<keyword evidence="4 5" id="KW-0413">Isomerase</keyword>
<dbReference type="PANTHER" id="PTHR43811">
    <property type="entry name" value="FKBP-TYPE PEPTIDYL-PROLYL CIS-TRANS ISOMERASE FKPA"/>
    <property type="match status" value="1"/>
</dbReference>
<dbReference type="RefSeq" id="WP_196992077.1">
    <property type="nucleotide sequence ID" value="NZ_JADWYR010000002.1"/>
</dbReference>
<dbReference type="EC" id="5.2.1.8" evidence="6"/>
<dbReference type="GO" id="GO:0003755">
    <property type="term" value="F:peptidyl-prolyl cis-trans isomerase activity"/>
    <property type="evidence" value="ECO:0007669"/>
    <property type="project" value="UniProtKB-UniRule"/>
</dbReference>
<proteinExistence type="inferred from homology"/>
<evidence type="ECO:0000313" key="9">
    <source>
        <dbReference type="Proteomes" id="UP000628448"/>
    </source>
</evidence>
<comment type="caution">
    <text evidence="8">The sequence shown here is derived from an EMBL/GenBank/DDBJ whole genome shotgun (WGS) entry which is preliminary data.</text>
</comment>
<comment type="catalytic activity">
    <reaction evidence="1 5 6">
        <text>[protein]-peptidylproline (omega=180) = [protein]-peptidylproline (omega=0)</text>
        <dbReference type="Rhea" id="RHEA:16237"/>
        <dbReference type="Rhea" id="RHEA-COMP:10747"/>
        <dbReference type="Rhea" id="RHEA-COMP:10748"/>
        <dbReference type="ChEBI" id="CHEBI:83833"/>
        <dbReference type="ChEBI" id="CHEBI:83834"/>
        <dbReference type="EC" id="5.2.1.8"/>
    </reaction>
</comment>
<evidence type="ECO:0000256" key="1">
    <source>
        <dbReference type="ARBA" id="ARBA00000971"/>
    </source>
</evidence>
<dbReference type="AlphaFoldDB" id="A0A931MCC8"/>
<evidence type="ECO:0000313" key="8">
    <source>
        <dbReference type="EMBL" id="MBG9378020.1"/>
    </source>
</evidence>
<dbReference type="PROSITE" id="PS51257">
    <property type="entry name" value="PROKAR_LIPOPROTEIN"/>
    <property type="match status" value="1"/>
</dbReference>
<dbReference type="InterPro" id="IPR001179">
    <property type="entry name" value="PPIase_FKBP_dom"/>
</dbReference>
<dbReference type="Pfam" id="PF00254">
    <property type="entry name" value="FKBP_C"/>
    <property type="match status" value="1"/>
</dbReference>
<evidence type="ECO:0000256" key="5">
    <source>
        <dbReference type="PROSITE-ProRule" id="PRU00277"/>
    </source>
</evidence>
<dbReference type="Proteomes" id="UP000628448">
    <property type="component" value="Unassembled WGS sequence"/>
</dbReference>
<protein>
    <recommendedName>
        <fullName evidence="6">Peptidyl-prolyl cis-trans isomerase</fullName>
        <ecNumber evidence="6">5.2.1.8</ecNumber>
    </recommendedName>
</protein>
<name>A0A931MCC8_9BACT</name>
<comment type="similarity">
    <text evidence="2 6">Belongs to the FKBP-type PPIase family.</text>
</comment>
<reference evidence="8" key="1">
    <citation type="submission" date="2020-11" db="EMBL/GenBank/DDBJ databases">
        <title>Bacterial whole genome sequence for Panacibacter sp. DH6.</title>
        <authorList>
            <person name="Le V."/>
            <person name="Ko S."/>
            <person name="Ahn C.-Y."/>
            <person name="Oh H.-M."/>
        </authorList>
    </citation>
    <scope>NUCLEOTIDE SEQUENCE</scope>
    <source>
        <strain evidence="8">DH6</strain>
    </source>
</reference>
<dbReference type="PANTHER" id="PTHR43811:SF19">
    <property type="entry name" value="39 KDA FK506-BINDING NUCLEAR PROTEIN"/>
    <property type="match status" value="1"/>
</dbReference>
<evidence type="ECO:0000256" key="3">
    <source>
        <dbReference type="ARBA" id="ARBA00023110"/>
    </source>
</evidence>
<dbReference type="PROSITE" id="PS50059">
    <property type="entry name" value="FKBP_PPIASE"/>
    <property type="match status" value="1"/>
</dbReference>
<sequence length="312" mass="34158">MKKIMFVAAAAIAMASCGVDYQKTASGLVYKIYEGKGGDSAKPGNYVKCNVQVFLTDRTGKEDSVLTPQSDFPNYLPCDTSKRAEASFMEIIPKLREGDSAVINVSVDTLKSKRLINPADSVVFVKGSNIQYRVKVTRVFKEEKDVMADYEKETKLEEARQTKQVEDYIAGKGLKDKAKKTPHGAYVVVDNAGDAALKADSGKQASIKYKGYLMSDNSKIFDTNMDSSKGHTDPIDVVVGQSMVIPGWHDALPFFGKGGSGKILIPSFLGYGPQGRQPEILPNTNLIFDIEVLDVKDAPPMPERRMPGQMPQ</sequence>
<evidence type="ECO:0000256" key="2">
    <source>
        <dbReference type="ARBA" id="ARBA00006577"/>
    </source>
</evidence>
<evidence type="ECO:0000256" key="6">
    <source>
        <dbReference type="RuleBase" id="RU003915"/>
    </source>
</evidence>
<organism evidence="8 9">
    <name type="scientific">Panacibacter microcysteis</name>
    <dbReference type="NCBI Taxonomy" id="2793269"/>
    <lineage>
        <taxon>Bacteria</taxon>
        <taxon>Pseudomonadati</taxon>
        <taxon>Bacteroidota</taxon>
        <taxon>Chitinophagia</taxon>
        <taxon>Chitinophagales</taxon>
        <taxon>Chitinophagaceae</taxon>
        <taxon>Panacibacter</taxon>
    </lineage>
</organism>
<feature type="domain" description="PPIase FKBP-type" evidence="7">
    <location>
        <begin position="202"/>
        <end position="296"/>
    </location>
</feature>
<dbReference type="InterPro" id="IPR046357">
    <property type="entry name" value="PPIase_dom_sf"/>
</dbReference>
<evidence type="ECO:0000256" key="4">
    <source>
        <dbReference type="ARBA" id="ARBA00023235"/>
    </source>
</evidence>
<dbReference type="SUPFAM" id="SSF54534">
    <property type="entry name" value="FKBP-like"/>
    <property type="match status" value="1"/>
</dbReference>
<evidence type="ECO:0000259" key="7">
    <source>
        <dbReference type="PROSITE" id="PS50059"/>
    </source>
</evidence>
<gene>
    <name evidence="8" type="ORF">I5907_17405</name>
</gene>
<keyword evidence="3 5" id="KW-0697">Rotamase</keyword>
<accession>A0A931MCC8</accession>
<keyword evidence="9" id="KW-1185">Reference proteome</keyword>
<dbReference type="Gene3D" id="3.10.50.40">
    <property type="match status" value="1"/>
</dbReference>